<protein>
    <submittedName>
        <fullName evidence="2">Uncharacterized protein</fullName>
    </submittedName>
</protein>
<organism evidence="2 3">
    <name type="scientific">Haloquadratum walsbyi J07HQW1</name>
    <dbReference type="NCBI Taxonomy" id="1238424"/>
    <lineage>
        <taxon>Archaea</taxon>
        <taxon>Methanobacteriati</taxon>
        <taxon>Methanobacteriota</taxon>
        <taxon>Stenosarchaea group</taxon>
        <taxon>Halobacteria</taxon>
        <taxon>Halobacteriales</taxon>
        <taxon>Haloferacaceae</taxon>
        <taxon>Haloquadratum</taxon>
    </lineage>
</organism>
<dbReference type="EMBL" id="KE356560">
    <property type="protein sequence ID" value="ERG91842.1"/>
    <property type="molecule type" value="Genomic_DNA"/>
</dbReference>
<sequence>MKKRQNSSAANQRIARRVFARPASQDSAETEGITLSVKKATEVSTAEERDAQMNPEYLTGQTVEPSESRELEIGVESMVSTWQSQDEQEAQNPLTIQGANPFCRLLWVVTAAPEESVPANSVTLEQIDTLGMTVDKKWR</sequence>
<evidence type="ECO:0000313" key="3">
    <source>
        <dbReference type="Proteomes" id="UP000030649"/>
    </source>
</evidence>
<dbReference type="AlphaFoldDB" id="U1PE17"/>
<evidence type="ECO:0000313" key="2">
    <source>
        <dbReference type="EMBL" id="ERG91842.1"/>
    </source>
</evidence>
<evidence type="ECO:0000256" key="1">
    <source>
        <dbReference type="SAM" id="MobiDB-lite"/>
    </source>
</evidence>
<proteinExistence type="predicted"/>
<dbReference type="Proteomes" id="UP000030649">
    <property type="component" value="Unassembled WGS sequence"/>
</dbReference>
<name>U1PE17_9EURY</name>
<dbReference type="HOGENOM" id="CLU_1840530_0_0_2"/>
<gene>
    <name evidence="2" type="ORF">J07HQW1_01876</name>
</gene>
<accession>U1PE17</accession>
<reference evidence="2 3" key="1">
    <citation type="journal article" date="2013" name="PLoS ONE">
        <title>Assembly-driven community genomics of a hypersaline microbial ecosystem.</title>
        <authorList>
            <person name="Podell S."/>
            <person name="Ugalde J.A."/>
            <person name="Narasingarao P."/>
            <person name="Banfield J.F."/>
            <person name="Heidelberg K.B."/>
            <person name="Allen E.E."/>
        </authorList>
    </citation>
    <scope>NUCLEOTIDE SEQUENCE [LARGE SCALE GENOMIC DNA]</scope>
    <source>
        <strain evidence="3">J07HQW1</strain>
    </source>
</reference>
<feature type="region of interest" description="Disordered" evidence="1">
    <location>
        <begin position="1"/>
        <end position="68"/>
    </location>
</feature>
<feature type="compositionally biased region" description="Polar residues" evidence="1">
    <location>
        <begin position="1"/>
        <end position="11"/>
    </location>
</feature>